<organism evidence="1 2">
    <name type="scientific">Euplotes crassus</name>
    <dbReference type="NCBI Taxonomy" id="5936"/>
    <lineage>
        <taxon>Eukaryota</taxon>
        <taxon>Sar</taxon>
        <taxon>Alveolata</taxon>
        <taxon>Ciliophora</taxon>
        <taxon>Intramacronucleata</taxon>
        <taxon>Spirotrichea</taxon>
        <taxon>Hypotrichia</taxon>
        <taxon>Euplotida</taxon>
        <taxon>Euplotidae</taxon>
        <taxon>Moneuplotes</taxon>
    </lineage>
</organism>
<proteinExistence type="predicted"/>
<sequence length="83" mass="9952">MVTDFKCVNNCYDKFLWTMNYTYNSVKEDGLAVHSDFVRKGYHSQRDPMMDDLHPQGGTPFPVFPKINIFKEEYYRFNQNKSR</sequence>
<accession>A0AAD1Y4N5</accession>
<reference evidence="1" key="1">
    <citation type="submission" date="2023-07" db="EMBL/GenBank/DDBJ databases">
        <authorList>
            <consortium name="AG Swart"/>
            <person name="Singh M."/>
            <person name="Singh A."/>
            <person name="Seah K."/>
            <person name="Emmerich C."/>
        </authorList>
    </citation>
    <scope>NUCLEOTIDE SEQUENCE</scope>
    <source>
        <strain evidence="1">DP1</strain>
    </source>
</reference>
<comment type="caution">
    <text evidence="1">The sequence shown here is derived from an EMBL/GenBank/DDBJ whole genome shotgun (WGS) entry which is preliminary data.</text>
</comment>
<evidence type="ECO:0000313" key="1">
    <source>
        <dbReference type="EMBL" id="CAI2385108.1"/>
    </source>
</evidence>
<gene>
    <name evidence="1" type="ORF">ECRASSUSDP1_LOCUS26651</name>
</gene>
<protein>
    <submittedName>
        <fullName evidence="1">Uncharacterized protein</fullName>
    </submittedName>
</protein>
<keyword evidence="2" id="KW-1185">Reference proteome</keyword>
<dbReference type="EMBL" id="CAMPGE010027483">
    <property type="protein sequence ID" value="CAI2385108.1"/>
    <property type="molecule type" value="Genomic_DNA"/>
</dbReference>
<evidence type="ECO:0000313" key="2">
    <source>
        <dbReference type="Proteomes" id="UP001295684"/>
    </source>
</evidence>
<dbReference type="Proteomes" id="UP001295684">
    <property type="component" value="Unassembled WGS sequence"/>
</dbReference>
<name>A0AAD1Y4N5_EUPCR</name>
<dbReference type="AlphaFoldDB" id="A0AAD1Y4N5"/>